<keyword evidence="6" id="KW-1185">Reference proteome</keyword>
<dbReference type="InterPro" id="IPR036390">
    <property type="entry name" value="WH_DNA-bd_sf"/>
</dbReference>
<dbReference type="PANTHER" id="PTHR33204">
    <property type="entry name" value="TRANSCRIPTIONAL REGULATOR, MARR FAMILY"/>
    <property type="match status" value="1"/>
</dbReference>
<proteinExistence type="predicted"/>
<dbReference type="Gene3D" id="1.10.10.10">
    <property type="entry name" value="Winged helix-like DNA-binding domain superfamily/Winged helix DNA-binding domain"/>
    <property type="match status" value="1"/>
</dbReference>
<evidence type="ECO:0000313" key="5">
    <source>
        <dbReference type="EMBL" id="SNT49290.1"/>
    </source>
</evidence>
<sequence length="151" mass="16241">MENCSIARTFAIIGTRSAILVIREAFFGARRFDDIARRAGIGEPAVAARLKDLTAAGLMERVPYQDAGQRTRYEYQLTAKGRALLPVITALRDWGDAWSADPEGPPVQAVHRGCQAPAHARLVCDDGHDIGPEGLAILAGPGLRQSRTHAG</sequence>
<evidence type="ECO:0000256" key="3">
    <source>
        <dbReference type="ARBA" id="ARBA00023163"/>
    </source>
</evidence>
<protein>
    <submittedName>
        <fullName evidence="5">DNA-binding transcriptional regulator, HxlR family</fullName>
    </submittedName>
</protein>
<reference evidence="5 6" key="1">
    <citation type="submission" date="2017-06" db="EMBL/GenBank/DDBJ databases">
        <authorList>
            <person name="Kim H.J."/>
            <person name="Triplett B.A."/>
        </authorList>
    </citation>
    <scope>NUCLEOTIDE SEQUENCE [LARGE SCALE GENOMIC DNA]</scope>
    <source>
        <strain evidence="5 6">CGMCC 4.5593</strain>
    </source>
</reference>
<dbReference type="InterPro" id="IPR036388">
    <property type="entry name" value="WH-like_DNA-bd_sf"/>
</dbReference>
<keyword evidence="3" id="KW-0804">Transcription</keyword>
<dbReference type="InterPro" id="IPR002577">
    <property type="entry name" value="HTH_HxlR"/>
</dbReference>
<dbReference type="PROSITE" id="PS51118">
    <property type="entry name" value="HTH_HXLR"/>
    <property type="match status" value="1"/>
</dbReference>
<keyword evidence="2 5" id="KW-0238">DNA-binding</keyword>
<evidence type="ECO:0000256" key="2">
    <source>
        <dbReference type="ARBA" id="ARBA00023125"/>
    </source>
</evidence>
<feature type="domain" description="HTH hxlR-type" evidence="4">
    <location>
        <begin position="4"/>
        <end position="103"/>
    </location>
</feature>
<organism evidence="5 6">
    <name type="scientific">Asanoa hainanensis</name>
    <dbReference type="NCBI Taxonomy" id="560556"/>
    <lineage>
        <taxon>Bacteria</taxon>
        <taxon>Bacillati</taxon>
        <taxon>Actinomycetota</taxon>
        <taxon>Actinomycetes</taxon>
        <taxon>Micromonosporales</taxon>
        <taxon>Micromonosporaceae</taxon>
        <taxon>Asanoa</taxon>
    </lineage>
</organism>
<dbReference type="Pfam" id="PF01638">
    <property type="entry name" value="HxlR"/>
    <property type="match status" value="1"/>
</dbReference>
<keyword evidence="1" id="KW-0805">Transcription regulation</keyword>
<gene>
    <name evidence="5" type="ORF">SAMN05421812_107190</name>
</gene>
<dbReference type="EMBL" id="FZPH01000007">
    <property type="protein sequence ID" value="SNT49290.1"/>
    <property type="molecule type" value="Genomic_DNA"/>
</dbReference>
<dbReference type="AlphaFoldDB" id="A0A239N3G9"/>
<dbReference type="Proteomes" id="UP000198362">
    <property type="component" value="Unassembled WGS sequence"/>
</dbReference>
<evidence type="ECO:0000313" key="6">
    <source>
        <dbReference type="Proteomes" id="UP000198362"/>
    </source>
</evidence>
<evidence type="ECO:0000259" key="4">
    <source>
        <dbReference type="PROSITE" id="PS51118"/>
    </source>
</evidence>
<dbReference type="SUPFAM" id="SSF46785">
    <property type="entry name" value="Winged helix' DNA-binding domain"/>
    <property type="match status" value="1"/>
</dbReference>
<dbReference type="GO" id="GO:0003677">
    <property type="term" value="F:DNA binding"/>
    <property type="evidence" value="ECO:0007669"/>
    <property type="project" value="UniProtKB-KW"/>
</dbReference>
<evidence type="ECO:0000256" key="1">
    <source>
        <dbReference type="ARBA" id="ARBA00023015"/>
    </source>
</evidence>
<accession>A0A239N3G9</accession>
<dbReference type="OrthoDB" id="9792527at2"/>
<dbReference type="PANTHER" id="PTHR33204:SF18">
    <property type="entry name" value="TRANSCRIPTIONAL REGULATORY PROTEIN"/>
    <property type="match status" value="1"/>
</dbReference>
<name>A0A239N3G9_9ACTN</name>